<dbReference type="RefSeq" id="XP_007840033.1">
    <property type="nucleotide sequence ID" value="XM_007841842.1"/>
</dbReference>
<organism evidence="2 3">
    <name type="scientific">Pestalotiopsis fici (strain W106-1 / CGMCC3.15140)</name>
    <dbReference type="NCBI Taxonomy" id="1229662"/>
    <lineage>
        <taxon>Eukaryota</taxon>
        <taxon>Fungi</taxon>
        <taxon>Dikarya</taxon>
        <taxon>Ascomycota</taxon>
        <taxon>Pezizomycotina</taxon>
        <taxon>Sordariomycetes</taxon>
        <taxon>Xylariomycetidae</taxon>
        <taxon>Amphisphaeriales</taxon>
        <taxon>Sporocadaceae</taxon>
        <taxon>Pestalotiopsis</taxon>
    </lineage>
</organism>
<protein>
    <submittedName>
        <fullName evidence="2">Uncharacterized protein</fullName>
    </submittedName>
</protein>
<dbReference type="InParanoid" id="W3WNT6"/>
<feature type="region of interest" description="Disordered" evidence="1">
    <location>
        <begin position="1"/>
        <end position="54"/>
    </location>
</feature>
<dbReference type="Proteomes" id="UP000030651">
    <property type="component" value="Unassembled WGS sequence"/>
</dbReference>
<sequence>MHLSHHHQPPPQPFPAPHHGGPAAFGAPPSPPRYSPPHHEHSHHHHHHHHHCCCGPHLPPPPSSRARALSATASPSPNVLLIDKIPDLNAGNMPPAPPLSPAFAGHHPVSSPRRSPSPPGIYQGYHPSSLSPRIGGPHHHHHHDHRNGPPLSPRRRPRAVSNLPPPPPYKEDCHLIDRIPPMGAPGNNGPPPAWGLRGEPGVHGHHHGGWR</sequence>
<feature type="region of interest" description="Disordered" evidence="1">
    <location>
        <begin position="91"/>
        <end position="211"/>
    </location>
</feature>
<dbReference type="HOGENOM" id="CLU_1305235_0_0_1"/>
<feature type="compositionally biased region" description="Basic residues" evidence="1">
    <location>
        <begin position="40"/>
        <end position="52"/>
    </location>
</feature>
<feature type="compositionally biased region" description="Low complexity" evidence="1">
    <location>
        <begin position="17"/>
        <end position="27"/>
    </location>
</feature>
<keyword evidence="3" id="KW-1185">Reference proteome</keyword>
<dbReference type="GeneID" id="19278274"/>
<reference evidence="3" key="1">
    <citation type="journal article" date="2015" name="BMC Genomics">
        <title>Genomic and transcriptomic analysis of the endophytic fungus Pestalotiopsis fici reveals its lifestyle and high potential for synthesis of natural products.</title>
        <authorList>
            <person name="Wang X."/>
            <person name="Zhang X."/>
            <person name="Liu L."/>
            <person name="Xiang M."/>
            <person name="Wang W."/>
            <person name="Sun X."/>
            <person name="Che Y."/>
            <person name="Guo L."/>
            <person name="Liu G."/>
            <person name="Guo L."/>
            <person name="Wang C."/>
            <person name="Yin W.B."/>
            <person name="Stadler M."/>
            <person name="Zhang X."/>
            <person name="Liu X."/>
        </authorList>
    </citation>
    <scope>NUCLEOTIDE SEQUENCE [LARGE SCALE GENOMIC DNA]</scope>
    <source>
        <strain evidence="3">W106-1 / CGMCC3.15140</strain>
    </source>
</reference>
<dbReference type="EMBL" id="KI912119">
    <property type="protein sequence ID" value="ETS74777.1"/>
    <property type="molecule type" value="Genomic_DNA"/>
</dbReference>
<dbReference type="AlphaFoldDB" id="W3WNT6"/>
<evidence type="ECO:0000256" key="1">
    <source>
        <dbReference type="SAM" id="MobiDB-lite"/>
    </source>
</evidence>
<name>W3WNT6_PESFW</name>
<feature type="compositionally biased region" description="Basic residues" evidence="1">
    <location>
        <begin position="136"/>
        <end position="145"/>
    </location>
</feature>
<proteinExistence type="predicted"/>
<dbReference type="KEGG" id="pfy:PFICI_13261"/>
<evidence type="ECO:0000313" key="3">
    <source>
        <dbReference type="Proteomes" id="UP000030651"/>
    </source>
</evidence>
<accession>W3WNT6</accession>
<evidence type="ECO:0000313" key="2">
    <source>
        <dbReference type="EMBL" id="ETS74777.1"/>
    </source>
</evidence>
<gene>
    <name evidence="2" type="ORF">PFICI_13261</name>
</gene>